<dbReference type="SMART" id="SM00856">
    <property type="entry name" value="PMEI"/>
    <property type="match status" value="1"/>
</dbReference>
<proteinExistence type="predicted"/>
<dbReference type="Gene3D" id="1.20.140.40">
    <property type="entry name" value="Invertase/pectin methylesterase inhibitor family protein"/>
    <property type="match status" value="1"/>
</dbReference>
<dbReference type="SUPFAM" id="SSF101148">
    <property type="entry name" value="Plant invertase/pectin methylesterase inhibitor"/>
    <property type="match status" value="1"/>
</dbReference>
<protein>
    <recommendedName>
        <fullName evidence="3">Pectinesterase inhibitor domain-containing protein</fullName>
    </recommendedName>
</protein>
<dbReference type="NCBIfam" id="TIGR01614">
    <property type="entry name" value="PME_inhib"/>
    <property type="match status" value="1"/>
</dbReference>
<keyword evidence="1 2" id="KW-0732">Signal</keyword>
<dbReference type="InterPro" id="IPR035513">
    <property type="entry name" value="Invertase/methylesterase_inhib"/>
</dbReference>
<feature type="signal peptide" evidence="2">
    <location>
        <begin position="1"/>
        <end position="20"/>
    </location>
</feature>
<dbReference type="EMBL" id="WHWC01000006">
    <property type="protein sequence ID" value="KAG8381490.1"/>
    <property type="molecule type" value="Genomic_DNA"/>
</dbReference>
<dbReference type="Proteomes" id="UP000826271">
    <property type="component" value="Unassembled WGS sequence"/>
</dbReference>
<evidence type="ECO:0000256" key="1">
    <source>
        <dbReference type="ARBA" id="ARBA00022729"/>
    </source>
</evidence>
<comment type="caution">
    <text evidence="4">The sequence shown here is derived from an EMBL/GenBank/DDBJ whole genome shotgun (WGS) entry which is preliminary data.</text>
</comment>
<sequence>MAVFHHLLTVLAFLLLVSHARSTTSYKPPPTTYTNFIKKSCSTTTYASLCTKTLTPYAAKVKTNALQLCKTALSVSIISTRNCSTTVSKLATRKDITRVESRAVKNCIGDLKDAVYQLKQTVDAMGHLKDSDREFQWANAKTYASAAITDAETCIDQFLERKVNGVVKNKIKGCVYGVERHISNALSLINHLY</sequence>
<dbReference type="InterPro" id="IPR051955">
    <property type="entry name" value="PME_Inhibitor"/>
</dbReference>
<evidence type="ECO:0000256" key="2">
    <source>
        <dbReference type="SAM" id="SignalP"/>
    </source>
</evidence>
<keyword evidence="5" id="KW-1185">Reference proteome</keyword>
<dbReference type="Pfam" id="PF04043">
    <property type="entry name" value="PMEI"/>
    <property type="match status" value="1"/>
</dbReference>
<dbReference type="GO" id="GO:0004857">
    <property type="term" value="F:enzyme inhibitor activity"/>
    <property type="evidence" value="ECO:0007669"/>
    <property type="project" value="InterPro"/>
</dbReference>
<dbReference type="PANTHER" id="PTHR31080">
    <property type="entry name" value="PECTINESTERASE INHIBITOR-LIKE"/>
    <property type="match status" value="1"/>
</dbReference>
<evidence type="ECO:0000313" key="4">
    <source>
        <dbReference type="EMBL" id="KAG8381490.1"/>
    </source>
</evidence>
<feature type="domain" description="Pectinesterase inhibitor" evidence="3">
    <location>
        <begin position="32"/>
        <end position="188"/>
    </location>
</feature>
<dbReference type="CDD" id="cd15798">
    <property type="entry name" value="PMEI-like_3"/>
    <property type="match status" value="1"/>
</dbReference>
<name>A0AAV6XQK9_9LAMI</name>
<evidence type="ECO:0000313" key="5">
    <source>
        <dbReference type="Proteomes" id="UP000826271"/>
    </source>
</evidence>
<dbReference type="AlphaFoldDB" id="A0AAV6XQK9"/>
<feature type="chain" id="PRO_5043630571" description="Pectinesterase inhibitor domain-containing protein" evidence="2">
    <location>
        <begin position="21"/>
        <end position="193"/>
    </location>
</feature>
<accession>A0AAV6XQK9</accession>
<dbReference type="InterPro" id="IPR006501">
    <property type="entry name" value="Pectinesterase_inhib_dom"/>
</dbReference>
<dbReference type="PANTHER" id="PTHR31080:SF15">
    <property type="entry name" value="INVERTASE"/>
    <property type="match status" value="1"/>
</dbReference>
<evidence type="ECO:0000259" key="3">
    <source>
        <dbReference type="SMART" id="SM00856"/>
    </source>
</evidence>
<gene>
    <name evidence="4" type="ORF">BUALT_Bualt06G0127200</name>
</gene>
<organism evidence="4 5">
    <name type="scientific">Buddleja alternifolia</name>
    <dbReference type="NCBI Taxonomy" id="168488"/>
    <lineage>
        <taxon>Eukaryota</taxon>
        <taxon>Viridiplantae</taxon>
        <taxon>Streptophyta</taxon>
        <taxon>Embryophyta</taxon>
        <taxon>Tracheophyta</taxon>
        <taxon>Spermatophyta</taxon>
        <taxon>Magnoliopsida</taxon>
        <taxon>eudicotyledons</taxon>
        <taxon>Gunneridae</taxon>
        <taxon>Pentapetalae</taxon>
        <taxon>asterids</taxon>
        <taxon>lamiids</taxon>
        <taxon>Lamiales</taxon>
        <taxon>Scrophulariaceae</taxon>
        <taxon>Buddlejeae</taxon>
        <taxon>Buddleja</taxon>
    </lineage>
</organism>
<reference evidence="4" key="1">
    <citation type="submission" date="2019-10" db="EMBL/GenBank/DDBJ databases">
        <authorList>
            <person name="Zhang R."/>
            <person name="Pan Y."/>
            <person name="Wang J."/>
            <person name="Ma R."/>
            <person name="Yu S."/>
        </authorList>
    </citation>
    <scope>NUCLEOTIDE SEQUENCE</scope>
    <source>
        <strain evidence="4">LA-IB0</strain>
        <tissue evidence="4">Leaf</tissue>
    </source>
</reference>